<accession>A0A6A7BGX7</accession>
<evidence type="ECO:0000313" key="2">
    <source>
        <dbReference type="EMBL" id="KAF2854512.1"/>
    </source>
</evidence>
<reference evidence="2" key="1">
    <citation type="submission" date="2020-01" db="EMBL/GenBank/DDBJ databases">
        <authorList>
            <consortium name="DOE Joint Genome Institute"/>
            <person name="Haridas S."/>
            <person name="Albert R."/>
            <person name="Binder M."/>
            <person name="Bloem J."/>
            <person name="Labutti K."/>
            <person name="Salamov A."/>
            <person name="Andreopoulos B."/>
            <person name="Baker S.E."/>
            <person name="Barry K."/>
            <person name="Bills G."/>
            <person name="Bluhm B.H."/>
            <person name="Cannon C."/>
            <person name="Castanera R."/>
            <person name="Culley D.E."/>
            <person name="Daum C."/>
            <person name="Ezra D."/>
            <person name="Gonzalez J.B."/>
            <person name="Henrissat B."/>
            <person name="Kuo A."/>
            <person name="Liang C."/>
            <person name="Lipzen A."/>
            <person name="Lutzoni F."/>
            <person name="Magnuson J."/>
            <person name="Mondo S."/>
            <person name="Nolan M."/>
            <person name="Ohm R."/>
            <person name="Pangilinan J."/>
            <person name="Park H.-J."/>
            <person name="Ramirez L."/>
            <person name="Alfaro M."/>
            <person name="Sun H."/>
            <person name="Tritt A."/>
            <person name="Yoshinaga Y."/>
            <person name="Zwiers L.-H."/>
            <person name="Turgeon B.G."/>
            <person name="Goodwin S.B."/>
            <person name="Spatafora J.W."/>
            <person name="Crous P.W."/>
            <person name="Grigoriev I.V."/>
        </authorList>
    </citation>
    <scope>NUCLEOTIDE SEQUENCE</scope>
    <source>
        <strain evidence="2">IPT5</strain>
    </source>
</reference>
<dbReference type="AlphaFoldDB" id="A0A6A7BGX7"/>
<sequence length="543" mass="60753">MANRLEVSNPFTRYENRMRRNTRNSRWVAAKNPGPGLKQRAGPSHSDQHVTLPQAHTSHLHPRLADVDDDEPKFSPDEYVSSMTSKPILPQLHVPLPASYNARDDSVTTDLHCEDYLHPSQIRTVFDPTVDHSFPTIKKPKLKPEIPRTKGRSPEPKVSVNPPLPIRHVEAQIKGSSQKNDWWHTAKDIYKTGPQGEGQKVWKAYQHARKERSSQAETRQNIPTHTQSQSQTSTVHQKAADSTHPVHTAIHSPPSQITRRGKYIQSTIPPALRKQSELSRTSYEVPLSLDSSTHRTLNINKPLPRVPQLDPAPKHSRQKGPTVPSRNSSTLHEARPPKPPTKDPWWRTLSDKQTSKAHAALKAKVSQPGPLLVQSSVIQVTNATTPSIPPKHPIHAQNSASKKSNSTSKASQKERDDTPPTHWLTHFTPTPTAATLNKRFHLHRPHNRRQSSEESFACRGLQVPGPVLESESEPQQGLGKADVDAFKHAQLYLNTGVGGGGGGKKGEERLVPEPLFSRSWVGVEKMQEEEGDYRAVERVLREY</sequence>
<name>A0A6A7BGX7_9PLEO</name>
<feature type="region of interest" description="Disordered" evidence="1">
    <location>
        <begin position="136"/>
        <end position="163"/>
    </location>
</feature>
<protein>
    <submittedName>
        <fullName evidence="2">Uncharacterized protein</fullName>
    </submittedName>
</protein>
<dbReference type="OrthoDB" id="3800245at2759"/>
<feature type="compositionally biased region" description="Basic and acidic residues" evidence="1">
    <location>
        <begin position="332"/>
        <end position="347"/>
    </location>
</feature>
<proteinExistence type="predicted"/>
<feature type="region of interest" description="Disordered" evidence="1">
    <location>
        <begin position="189"/>
        <end position="261"/>
    </location>
</feature>
<dbReference type="Proteomes" id="UP000799423">
    <property type="component" value="Unassembled WGS sequence"/>
</dbReference>
<evidence type="ECO:0000313" key="3">
    <source>
        <dbReference type="Proteomes" id="UP000799423"/>
    </source>
</evidence>
<keyword evidence="3" id="KW-1185">Reference proteome</keyword>
<feature type="compositionally biased region" description="Polar residues" evidence="1">
    <location>
        <begin position="289"/>
        <end position="299"/>
    </location>
</feature>
<feature type="compositionally biased region" description="Low complexity" evidence="1">
    <location>
        <begin position="396"/>
        <end position="410"/>
    </location>
</feature>
<feature type="region of interest" description="Disordered" evidence="1">
    <location>
        <begin position="17"/>
        <end position="71"/>
    </location>
</feature>
<feature type="compositionally biased region" description="Polar residues" evidence="1">
    <location>
        <begin position="215"/>
        <end position="225"/>
    </location>
</feature>
<dbReference type="EMBL" id="MU006292">
    <property type="protein sequence ID" value="KAF2854512.1"/>
    <property type="molecule type" value="Genomic_DNA"/>
</dbReference>
<feature type="region of interest" description="Disordered" evidence="1">
    <location>
        <begin position="285"/>
        <end position="347"/>
    </location>
</feature>
<gene>
    <name evidence="2" type="ORF">T440DRAFT_541832</name>
</gene>
<evidence type="ECO:0000256" key="1">
    <source>
        <dbReference type="SAM" id="MobiDB-lite"/>
    </source>
</evidence>
<feature type="compositionally biased region" description="Basic and acidic residues" evidence="1">
    <location>
        <begin position="142"/>
        <end position="155"/>
    </location>
</feature>
<organism evidence="2 3">
    <name type="scientific">Plenodomus tracheiphilus IPT5</name>
    <dbReference type="NCBI Taxonomy" id="1408161"/>
    <lineage>
        <taxon>Eukaryota</taxon>
        <taxon>Fungi</taxon>
        <taxon>Dikarya</taxon>
        <taxon>Ascomycota</taxon>
        <taxon>Pezizomycotina</taxon>
        <taxon>Dothideomycetes</taxon>
        <taxon>Pleosporomycetidae</taxon>
        <taxon>Pleosporales</taxon>
        <taxon>Pleosporineae</taxon>
        <taxon>Leptosphaeriaceae</taxon>
        <taxon>Plenodomus</taxon>
    </lineage>
</organism>
<feature type="region of interest" description="Disordered" evidence="1">
    <location>
        <begin position="383"/>
        <end position="429"/>
    </location>
</feature>